<gene>
    <name evidence="1" type="ORF">CBI38_37290</name>
</gene>
<evidence type="ECO:0000313" key="2">
    <source>
        <dbReference type="Proteomes" id="UP000245711"/>
    </source>
</evidence>
<dbReference type="KEGG" id="roz:CBI38_37290"/>
<keyword evidence="2" id="KW-1185">Reference proteome</keyword>
<sequence>MLTVGHFDSWSKHATWPSSAFENFCRVGGTEFSDDASQFVGGLLGGRQTGCWQILAGKDVVDDIGRGQQSSYEFDGNLKLAEIERICRRREF</sequence>
<reference evidence="1 2" key="1">
    <citation type="submission" date="2017-05" db="EMBL/GenBank/DDBJ databases">
        <title>Isolation of Rhodococcus sp. S2-17 biodegrading of BP-3.</title>
        <authorList>
            <person name="Lee Y."/>
            <person name="Kim K.H."/>
            <person name="Chun B.H."/>
            <person name="Jung H.S."/>
            <person name="Jeon C.O."/>
        </authorList>
    </citation>
    <scope>NUCLEOTIDE SEQUENCE [LARGE SCALE GENOMIC DNA]</scope>
    <source>
        <strain evidence="1 2">S2-17</strain>
        <plasmid evidence="2">prb11</plasmid>
    </source>
</reference>
<dbReference type="EMBL" id="CP021357">
    <property type="protein sequence ID" value="AWK77044.1"/>
    <property type="molecule type" value="Genomic_DNA"/>
</dbReference>
<name>A0A2S2C882_9NOCA</name>
<proteinExistence type="predicted"/>
<geneLocation type="plasmid" evidence="2">
    <name>prb11</name>
</geneLocation>
<dbReference type="AlphaFoldDB" id="A0A2S2C882"/>
<keyword evidence="1" id="KW-0614">Plasmid</keyword>
<organism evidence="1 2">
    <name type="scientific">Rhodococcus oxybenzonivorans</name>
    <dbReference type="NCBI Taxonomy" id="1990687"/>
    <lineage>
        <taxon>Bacteria</taxon>
        <taxon>Bacillati</taxon>
        <taxon>Actinomycetota</taxon>
        <taxon>Actinomycetes</taxon>
        <taxon>Mycobacteriales</taxon>
        <taxon>Nocardiaceae</taxon>
        <taxon>Rhodococcus</taxon>
    </lineage>
</organism>
<evidence type="ECO:0000313" key="1">
    <source>
        <dbReference type="EMBL" id="AWK77044.1"/>
    </source>
</evidence>
<protein>
    <submittedName>
        <fullName evidence="1">Uncharacterized protein</fullName>
    </submittedName>
</protein>
<dbReference type="Proteomes" id="UP000245711">
    <property type="component" value="Plasmid pRB11"/>
</dbReference>
<accession>A0A2S2C882</accession>